<dbReference type="EC" id="2.3.1.266" evidence="5"/>
<dbReference type="EMBL" id="CZBE01000012">
    <property type="protein sequence ID" value="CUP77938.1"/>
    <property type="molecule type" value="Genomic_DNA"/>
</dbReference>
<dbReference type="GO" id="GO:0006508">
    <property type="term" value="P:proteolysis"/>
    <property type="evidence" value="ECO:0007669"/>
    <property type="project" value="UniProtKB-KW"/>
</dbReference>
<dbReference type="GO" id="GO:0008233">
    <property type="term" value="F:peptidase activity"/>
    <property type="evidence" value="ECO:0007669"/>
    <property type="project" value="UniProtKB-KW"/>
</dbReference>
<dbReference type="Proteomes" id="UP000196386">
    <property type="component" value="Unassembled WGS sequence"/>
</dbReference>
<dbReference type="Proteomes" id="UP000095765">
    <property type="component" value="Unassembled WGS sequence"/>
</dbReference>
<dbReference type="InterPro" id="IPR016181">
    <property type="entry name" value="Acyl_CoA_acyltransferase"/>
</dbReference>
<reference evidence="10" key="2">
    <citation type="submission" date="2017-04" db="EMBL/GenBank/DDBJ databases">
        <title>Function of individual gut microbiota members based on whole genome sequencing of pure cultures obtained from chicken caecum.</title>
        <authorList>
            <person name="Medvecky M."/>
            <person name="Cejkova D."/>
            <person name="Polansky O."/>
            <person name="Karasova D."/>
            <person name="Kubasova T."/>
            <person name="Cizek A."/>
            <person name="Rychlik I."/>
        </authorList>
    </citation>
    <scope>NUCLEOTIDE SEQUENCE [LARGE SCALE GENOMIC DNA]</scope>
    <source>
        <strain evidence="10">An175</strain>
    </source>
</reference>
<protein>
    <recommendedName>
        <fullName evidence="5">[Ribosomal protein bS18]-alanine N-acetyltransferase</fullName>
        <ecNumber evidence="5">2.3.1.266</ecNumber>
    </recommendedName>
</protein>
<evidence type="ECO:0000259" key="6">
    <source>
        <dbReference type="PROSITE" id="PS51186"/>
    </source>
</evidence>
<evidence type="ECO:0000256" key="5">
    <source>
        <dbReference type="RuleBase" id="RU363094"/>
    </source>
</evidence>
<reference evidence="7 9" key="1">
    <citation type="submission" date="2015-09" db="EMBL/GenBank/DDBJ databases">
        <authorList>
            <consortium name="Pathogen Informatics"/>
        </authorList>
    </citation>
    <scope>NUCLEOTIDE SEQUENCE [LARGE SCALE GENOMIC DNA]</scope>
    <source>
        <strain evidence="7 9">2789STDY5834939</strain>
    </source>
</reference>
<evidence type="ECO:0000256" key="2">
    <source>
        <dbReference type="ARBA" id="ARBA00022490"/>
    </source>
</evidence>
<name>A0A174R438_9FIRM</name>
<keyword evidence="7" id="KW-0645">Protease</keyword>
<sequence length="151" mass="16522">MTAEDIAGVASLERACFSQPWSARVLETELANPNAVFFVAVSGTRVLGYVGMHRVLDEGYIANVAVAGPMRRHGLATRLMEMLFAFARRERLGFITLEVRESNAPAIAFYEKAGFGVAGRRRRYYANPTEDAVLMTAFLTAAQQGCGREGV</sequence>
<evidence type="ECO:0000313" key="7">
    <source>
        <dbReference type="EMBL" id="CUP77938.1"/>
    </source>
</evidence>
<feature type="domain" description="N-acetyltransferase" evidence="6">
    <location>
        <begin position="1"/>
        <end position="140"/>
    </location>
</feature>
<reference evidence="8" key="3">
    <citation type="journal article" date="2018" name="BMC Genomics">
        <title>Whole genome sequencing and function prediction of 133 gut anaerobes isolated from chicken caecum in pure cultures.</title>
        <authorList>
            <person name="Medvecky M."/>
            <person name="Cejkova D."/>
            <person name="Polansky O."/>
            <person name="Karasova D."/>
            <person name="Kubasova T."/>
            <person name="Cizek A."/>
            <person name="Rychlik I."/>
        </authorList>
    </citation>
    <scope>NUCLEOTIDE SEQUENCE</scope>
    <source>
        <strain evidence="8">An175</strain>
    </source>
</reference>
<proteinExistence type="inferred from homology"/>
<keyword evidence="7" id="KW-0378">Hydrolase</keyword>
<dbReference type="SUPFAM" id="SSF55729">
    <property type="entry name" value="Acyl-CoA N-acyltransferases (Nat)"/>
    <property type="match status" value="1"/>
</dbReference>
<dbReference type="NCBIfam" id="TIGR01575">
    <property type="entry name" value="rimI"/>
    <property type="match status" value="1"/>
</dbReference>
<dbReference type="Pfam" id="PF00583">
    <property type="entry name" value="Acetyltransf_1"/>
    <property type="match status" value="1"/>
</dbReference>
<dbReference type="GO" id="GO:0005737">
    <property type="term" value="C:cytoplasm"/>
    <property type="evidence" value="ECO:0007669"/>
    <property type="project" value="UniProtKB-SubCell"/>
</dbReference>
<comment type="similarity">
    <text evidence="1 5">Belongs to the acetyltransferase family. RimI subfamily.</text>
</comment>
<dbReference type="EMBL" id="NFKP01000012">
    <property type="protein sequence ID" value="OUP69136.1"/>
    <property type="molecule type" value="Genomic_DNA"/>
</dbReference>
<dbReference type="InterPro" id="IPR000182">
    <property type="entry name" value="GNAT_dom"/>
</dbReference>
<evidence type="ECO:0000313" key="9">
    <source>
        <dbReference type="Proteomes" id="UP000095765"/>
    </source>
</evidence>
<dbReference type="InterPro" id="IPR006464">
    <property type="entry name" value="AcTrfase_RimI/Ard1"/>
</dbReference>
<accession>A0A174R438</accession>
<keyword evidence="3 7" id="KW-0808">Transferase</keyword>
<comment type="catalytic activity">
    <reaction evidence="5">
        <text>N-terminal L-alanyl-[ribosomal protein bS18] + acetyl-CoA = N-terminal N(alpha)-acetyl-L-alanyl-[ribosomal protein bS18] + CoA + H(+)</text>
        <dbReference type="Rhea" id="RHEA:43756"/>
        <dbReference type="Rhea" id="RHEA-COMP:10676"/>
        <dbReference type="Rhea" id="RHEA-COMP:10677"/>
        <dbReference type="ChEBI" id="CHEBI:15378"/>
        <dbReference type="ChEBI" id="CHEBI:57287"/>
        <dbReference type="ChEBI" id="CHEBI:57288"/>
        <dbReference type="ChEBI" id="CHEBI:64718"/>
        <dbReference type="ChEBI" id="CHEBI:83683"/>
        <dbReference type="EC" id="2.3.1.266"/>
    </reaction>
</comment>
<dbReference type="InterPro" id="IPR050680">
    <property type="entry name" value="YpeA/RimI_acetyltransf"/>
</dbReference>
<dbReference type="Gene3D" id="3.40.630.30">
    <property type="match status" value="1"/>
</dbReference>
<evidence type="ECO:0000256" key="4">
    <source>
        <dbReference type="ARBA" id="ARBA00023315"/>
    </source>
</evidence>
<evidence type="ECO:0000313" key="10">
    <source>
        <dbReference type="Proteomes" id="UP000196386"/>
    </source>
</evidence>
<evidence type="ECO:0000313" key="8">
    <source>
        <dbReference type="EMBL" id="OUP69136.1"/>
    </source>
</evidence>
<keyword evidence="2 5" id="KW-0963">Cytoplasm</keyword>
<organism evidence="7 9">
    <name type="scientific">Anaerotruncus colihominis</name>
    <dbReference type="NCBI Taxonomy" id="169435"/>
    <lineage>
        <taxon>Bacteria</taxon>
        <taxon>Bacillati</taxon>
        <taxon>Bacillota</taxon>
        <taxon>Clostridia</taxon>
        <taxon>Eubacteriales</taxon>
        <taxon>Oscillospiraceae</taxon>
        <taxon>Anaerotruncus</taxon>
    </lineage>
</organism>
<evidence type="ECO:0000256" key="3">
    <source>
        <dbReference type="ARBA" id="ARBA00022679"/>
    </source>
</evidence>
<gene>
    <name evidence="7" type="primary">paiA</name>
    <name evidence="8" type="ORF">B5F11_10775</name>
    <name evidence="7" type="ORF">ERS852551_01916</name>
</gene>
<dbReference type="OrthoDB" id="9794566at2"/>
<evidence type="ECO:0000256" key="1">
    <source>
        <dbReference type="ARBA" id="ARBA00005395"/>
    </source>
</evidence>
<dbReference type="PROSITE" id="PS51186">
    <property type="entry name" value="GNAT"/>
    <property type="match status" value="1"/>
</dbReference>
<keyword evidence="4 7" id="KW-0012">Acyltransferase</keyword>
<dbReference type="AlphaFoldDB" id="A0A174R438"/>
<comment type="subcellular location">
    <subcellularLocation>
        <location evidence="5">Cytoplasm</location>
    </subcellularLocation>
</comment>
<dbReference type="PANTHER" id="PTHR43420:SF44">
    <property type="entry name" value="ACETYLTRANSFERASE YPEA"/>
    <property type="match status" value="1"/>
</dbReference>
<dbReference type="PANTHER" id="PTHR43420">
    <property type="entry name" value="ACETYLTRANSFERASE"/>
    <property type="match status" value="1"/>
</dbReference>
<dbReference type="GO" id="GO:0008999">
    <property type="term" value="F:protein-N-terminal-alanine acetyltransferase activity"/>
    <property type="evidence" value="ECO:0007669"/>
    <property type="project" value="UniProtKB-EC"/>
</dbReference>
<dbReference type="CDD" id="cd04301">
    <property type="entry name" value="NAT_SF"/>
    <property type="match status" value="1"/>
</dbReference>
<comment type="function">
    <text evidence="5">Acetylates the N-terminal alanine of ribosomal protein bS18.</text>
</comment>